<proteinExistence type="predicted"/>
<dbReference type="AlphaFoldDB" id="H5SFA0"/>
<sequence>MKQRLDAIRAFWRTVNRYLTWGDYLVIALVLLGASATIPLLHQTAEASGRWAIVRLDGQVVHQLSLAHDQEVTVTGPAGETVIQIQGGRIRVLRSPGPQQICVRQGWIHKPGEALICLPNHVTIEIPGSSGIDAISR</sequence>
<gene>
    <name evidence="2" type="ORF">HGMM_F21A08C19</name>
</gene>
<dbReference type="Gene3D" id="2.60.320.10">
    <property type="entry name" value="N-utilization substance G protein NusG, insert domain"/>
    <property type="match status" value="1"/>
</dbReference>
<protein>
    <submittedName>
        <fullName evidence="2">Hypothetical conserved protein</fullName>
    </submittedName>
</protein>
<keyword evidence="1" id="KW-0812">Transmembrane</keyword>
<dbReference type="CDD" id="cd09910">
    <property type="entry name" value="NGN-insert_like"/>
    <property type="match status" value="1"/>
</dbReference>
<name>H5SFA0_9BACT</name>
<dbReference type="EMBL" id="AP011701">
    <property type="protein sequence ID" value="BAL54836.1"/>
    <property type="molecule type" value="Genomic_DNA"/>
</dbReference>
<organism evidence="2">
    <name type="scientific">uncultured Acetothermia bacterium</name>
    <dbReference type="NCBI Taxonomy" id="236499"/>
    <lineage>
        <taxon>Bacteria</taxon>
        <taxon>Candidatus Bipolaricaulota</taxon>
        <taxon>environmental samples</taxon>
    </lineage>
</organism>
<dbReference type="SUPFAM" id="SSF82004">
    <property type="entry name" value="N-utilization substance G protein NusG, insert domain"/>
    <property type="match status" value="1"/>
</dbReference>
<dbReference type="InterPro" id="IPR038690">
    <property type="entry name" value="NusG_2_sf"/>
</dbReference>
<evidence type="ECO:0000256" key="1">
    <source>
        <dbReference type="SAM" id="Phobius"/>
    </source>
</evidence>
<keyword evidence="1" id="KW-1133">Transmembrane helix</keyword>
<dbReference type="Pfam" id="PF07009">
    <property type="entry name" value="NusG_II"/>
    <property type="match status" value="1"/>
</dbReference>
<feature type="transmembrane region" description="Helical" evidence="1">
    <location>
        <begin position="21"/>
        <end position="41"/>
    </location>
</feature>
<keyword evidence="1" id="KW-0472">Membrane</keyword>
<reference evidence="2" key="2">
    <citation type="journal article" date="2012" name="PLoS ONE">
        <title>A Deeply Branching Thermophilic Bacterium with an Ancient Acetyl-CoA Pathway Dominates a Subsurface Ecosystem.</title>
        <authorList>
            <person name="Takami H."/>
            <person name="Noguchi H."/>
            <person name="Takaki Y."/>
            <person name="Uchiyama I."/>
            <person name="Toyoda A."/>
            <person name="Nishi S."/>
            <person name="Chee G.-J."/>
            <person name="Arai W."/>
            <person name="Nunoura T."/>
            <person name="Itoh T."/>
            <person name="Hattori M."/>
            <person name="Takai K."/>
        </authorList>
    </citation>
    <scope>NUCLEOTIDE SEQUENCE</scope>
</reference>
<reference evidence="2" key="1">
    <citation type="journal article" date="2005" name="Environ. Microbiol.">
        <title>Genetic and functional properties of uncultivated thermophilic crenarchaeotes from a subsurface gold mine as revealed by analysis of genome fragments.</title>
        <authorList>
            <person name="Nunoura T."/>
            <person name="Hirayama H."/>
            <person name="Takami H."/>
            <person name="Oida H."/>
            <person name="Nishi S."/>
            <person name="Shimamura S."/>
            <person name="Suzuki Y."/>
            <person name="Inagaki F."/>
            <person name="Takai K."/>
            <person name="Nealson K.H."/>
            <person name="Horikoshi K."/>
        </authorList>
    </citation>
    <scope>NUCLEOTIDE SEQUENCE</scope>
</reference>
<evidence type="ECO:0000313" key="2">
    <source>
        <dbReference type="EMBL" id="BAL54836.1"/>
    </source>
</evidence>
<accession>H5SFA0</accession>